<dbReference type="InterPro" id="IPR036259">
    <property type="entry name" value="MFS_trans_sf"/>
</dbReference>
<evidence type="ECO:0000256" key="1">
    <source>
        <dbReference type="ARBA" id="ARBA00004651"/>
    </source>
</evidence>
<proteinExistence type="predicted"/>
<dbReference type="SUPFAM" id="SSF103473">
    <property type="entry name" value="MFS general substrate transporter"/>
    <property type="match status" value="1"/>
</dbReference>
<evidence type="ECO:0000256" key="5">
    <source>
        <dbReference type="ARBA" id="ARBA00023136"/>
    </source>
</evidence>
<feature type="transmembrane region" description="Helical" evidence="6">
    <location>
        <begin position="174"/>
        <end position="200"/>
    </location>
</feature>
<evidence type="ECO:0000256" key="2">
    <source>
        <dbReference type="ARBA" id="ARBA00022475"/>
    </source>
</evidence>
<feature type="transmembrane region" description="Helical" evidence="6">
    <location>
        <begin position="20"/>
        <end position="41"/>
    </location>
</feature>
<protein>
    <submittedName>
        <fullName evidence="8">DHA1 family purine ribonucleoside efflux pump-like MFS transporter</fullName>
    </submittedName>
</protein>
<dbReference type="RefSeq" id="WP_183852986.1">
    <property type="nucleotide sequence ID" value="NZ_JACHOO010000002.1"/>
</dbReference>
<feature type="transmembrane region" description="Helical" evidence="6">
    <location>
        <begin position="343"/>
        <end position="365"/>
    </location>
</feature>
<dbReference type="InterPro" id="IPR020846">
    <property type="entry name" value="MFS_dom"/>
</dbReference>
<dbReference type="PANTHER" id="PTHR43124">
    <property type="entry name" value="PURINE EFFLUX PUMP PBUE"/>
    <property type="match status" value="1"/>
</dbReference>
<dbReference type="PANTHER" id="PTHR43124:SF5">
    <property type="entry name" value="PURINE RIBONUCLEOSIDE EFFLUX PUMP NEPI"/>
    <property type="match status" value="1"/>
</dbReference>
<comment type="subcellular location">
    <subcellularLocation>
        <location evidence="1">Cell membrane</location>
        <topology evidence="1">Multi-pass membrane protein</topology>
    </subcellularLocation>
</comment>
<evidence type="ECO:0000256" key="6">
    <source>
        <dbReference type="SAM" id="Phobius"/>
    </source>
</evidence>
<feature type="transmembrane region" description="Helical" evidence="6">
    <location>
        <begin position="308"/>
        <end position="331"/>
    </location>
</feature>
<dbReference type="Pfam" id="PF07690">
    <property type="entry name" value="MFS_1"/>
    <property type="match status" value="1"/>
</dbReference>
<name>A0A7W9CUZ5_9HYPH</name>
<keyword evidence="3 6" id="KW-0812">Transmembrane</keyword>
<feature type="transmembrane region" description="Helical" evidence="6">
    <location>
        <begin position="371"/>
        <end position="391"/>
    </location>
</feature>
<sequence>MSDLTLPISRATPERADAAWPAIVSLSLGVFGLVTAEFLPASILTPMAADLSVSEGLAGQAVTATAIVGAIAGPAVVLGTGRFDRRIVLLALTVLLVVSNAIAATAESLAPLLVSRVLLGIGLGGFWSMSAALAMRLAPPALMPRAMAVILTGVSLATVCAAPVGAFIGDRYGWRTAFIVAGALAVLALVAQLATVPALPPRGRATLGTFAALFHRPAIRAGLLVVLLVVSAHFAGFTYIRPFLESVPRMPIETISATLLAFGIGGFFGNLAGGVLAGRSAPLAAAAAAALIALGALALAALGGSVGIAAVATAVWGFGFGAIPVAAQSWITRAAADQAESAGGLMLVAFQVAITLGAGTGGLLVDGFGPLGPIVYGAMAAAIAATTAVLARRLR</sequence>
<keyword evidence="4 6" id="KW-1133">Transmembrane helix</keyword>
<evidence type="ECO:0000256" key="4">
    <source>
        <dbReference type="ARBA" id="ARBA00022989"/>
    </source>
</evidence>
<dbReference type="Gene3D" id="1.20.1250.20">
    <property type="entry name" value="MFS general substrate transporter like domains"/>
    <property type="match status" value="1"/>
</dbReference>
<feature type="transmembrane region" description="Helical" evidence="6">
    <location>
        <begin position="283"/>
        <end position="302"/>
    </location>
</feature>
<keyword evidence="5 6" id="KW-0472">Membrane</keyword>
<feature type="transmembrane region" description="Helical" evidence="6">
    <location>
        <begin position="112"/>
        <end position="134"/>
    </location>
</feature>
<dbReference type="GO" id="GO:0022857">
    <property type="term" value="F:transmembrane transporter activity"/>
    <property type="evidence" value="ECO:0007669"/>
    <property type="project" value="InterPro"/>
</dbReference>
<feature type="transmembrane region" description="Helical" evidence="6">
    <location>
        <begin position="146"/>
        <end position="168"/>
    </location>
</feature>
<gene>
    <name evidence="8" type="ORF">GGQ63_000899</name>
</gene>
<comment type="caution">
    <text evidence="8">The sequence shown here is derived from an EMBL/GenBank/DDBJ whole genome shotgun (WGS) entry which is preliminary data.</text>
</comment>
<dbReference type="Proteomes" id="UP000523821">
    <property type="component" value="Unassembled WGS sequence"/>
</dbReference>
<evidence type="ECO:0000259" key="7">
    <source>
        <dbReference type="PROSITE" id="PS50850"/>
    </source>
</evidence>
<dbReference type="CDD" id="cd17324">
    <property type="entry name" value="MFS_NepI_like"/>
    <property type="match status" value="1"/>
</dbReference>
<feature type="transmembrane region" description="Helical" evidence="6">
    <location>
        <begin position="61"/>
        <end position="80"/>
    </location>
</feature>
<feature type="transmembrane region" description="Helical" evidence="6">
    <location>
        <begin position="221"/>
        <end position="240"/>
    </location>
</feature>
<keyword evidence="9" id="KW-1185">Reference proteome</keyword>
<evidence type="ECO:0000313" key="9">
    <source>
        <dbReference type="Proteomes" id="UP000523821"/>
    </source>
</evidence>
<accession>A0A7W9CUZ5</accession>
<reference evidence="8 9" key="1">
    <citation type="submission" date="2020-08" db="EMBL/GenBank/DDBJ databases">
        <title>Genomic Encyclopedia of Type Strains, Phase IV (KMG-IV): sequencing the most valuable type-strain genomes for metagenomic binning, comparative biology and taxonomic classification.</title>
        <authorList>
            <person name="Goeker M."/>
        </authorList>
    </citation>
    <scope>NUCLEOTIDE SEQUENCE [LARGE SCALE GENOMIC DNA]</scope>
    <source>
        <strain evidence="8 9">DSM 16268</strain>
    </source>
</reference>
<keyword evidence="2" id="KW-1003">Cell membrane</keyword>
<dbReference type="PROSITE" id="PS50850">
    <property type="entry name" value="MFS"/>
    <property type="match status" value="1"/>
</dbReference>
<dbReference type="AlphaFoldDB" id="A0A7W9CUZ5"/>
<dbReference type="InterPro" id="IPR011701">
    <property type="entry name" value="MFS"/>
</dbReference>
<feature type="transmembrane region" description="Helical" evidence="6">
    <location>
        <begin position="255"/>
        <end position="276"/>
    </location>
</feature>
<organism evidence="8 9">
    <name type="scientific">Prosthecomicrobium pneumaticum</name>
    <dbReference type="NCBI Taxonomy" id="81895"/>
    <lineage>
        <taxon>Bacteria</taxon>
        <taxon>Pseudomonadati</taxon>
        <taxon>Pseudomonadota</taxon>
        <taxon>Alphaproteobacteria</taxon>
        <taxon>Hyphomicrobiales</taxon>
        <taxon>Kaistiaceae</taxon>
        <taxon>Prosthecomicrobium</taxon>
    </lineage>
</organism>
<dbReference type="GO" id="GO:0005886">
    <property type="term" value="C:plasma membrane"/>
    <property type="evidence" value="ECO:0007669"/>
    <property type="project" value="UniProtKB-SubCell"/>
</dbReference>
<evidence type="ECO:0000313" key="8">
    <source>
        <dbReference type="EMBL" id="MBB5751847.1"/>
    </source>
</evidence>
<dbReference type="EMBL" id="JACHOO010000002">
    <property type="protein sequence ID" value="MBB5751847.1"/>
    <property type="molecule type" value="Genomic_DNA"/>
</dbReference>
<dbReference type="InterPro" id="IPR050189">
    <property type="entry name" value="MFS_Efflux_Transporters"/>
</dbReference>
<feature type="domain" description="Major facilitator superfamily (MFS) profile" evidence="7">
    <location>
        <begin position="22"/>
        <end position="395"/>
    </location>
</feature>
<evidence type="ECO:0000256" key="3">
    <source>
        <dbReference type="ARBA" id="ARBA00022692"/>
    </source>
</evidence>
<feature type="transmembrane region" description="Helical" evidence="6">
    <location>
        <begin position="87"/>
        <end position="106"/>
    </location>
</feature>